<comment type="similarity">
    <text evidence="1">Belongs to the sigma-70 factor family. ECF subfamily.</text>
</comment>
<dbReference type="GO" id="GO:0006352">
    <property type="term" value="P:DNA-templated transcription initiation"/>
    <property type="evidence" value="ECO:0007669"/>
    <property type="project" value="InterPro"/>
</dbReference>
<reference evidence="9" key="1">
    <citation type="submission" date="2016-10" db="EMBL/GenBank/DDBJ databases">
        <authorList>
            <person name="Varghese N."/>
            <person name="Submissions S."/>
        </authorList>
    </citation>
    <scope>NUCLEOTIDE SEQUENCE [LARGE SCALE GENOMIC DNA]</scope>
    <source>
        <strain evidence="9">P18</strain>
    </source>
</reference>
<dbReference type="Proteomes" id="UP000182624">
    <property type="component" value="Unassembled WGS sequence"/>
</dbReference>
<dbReference type="AlphaFoldDB" id="A0A1I5S2P2"/>
<dbReference type="InterPro" id="IPR013325">
    <property type="entry name" value="RNA_pol_sigma_r2"/>
</dbReference>
<evidence type="ECO:0000313" key="8">
    <source>
        <dbReference type="EMBL" id="SFP65042.1"/>
    </source>
</evidence>
<gene>
    <name evidence="8" type="ORF">SAMN04487928_10595</name>
</gene>
<evidence type="ECO:0000259" key="7">
    <source>
        <dbReference type="Pfam" id="PF04545"/>
    </source>
</evidence>
<dbReference type="PANTHER" id="PTHR43133">
    <property type="entry name" value="RNA POLYMERASE ECF-TYPE SIGMA FACTO"/>
    <property type="match status" value="1"/>
</dbReference>
<name>A0A1I5S2P2_9FIRM</name>
<keyword evidence="5" id="KW-0804">Transcription</keyword>
<dbReference type="GO" id="GO:0016987">
    <property type="term" value="F:sigma factor activity"/>
    <property type="evidence" value="ECO:0007669"/>
    <property type="project" value="UniProtKB-KW"/>
</dbReference>
<dbReference type="InterPro" id="IPR036388">
    <property type="entry name" value="WH-like_DNA-bd_sf"/>
</dbReference>
<evidence type="ECO:0000256" key="5">
    <source>
        <dbReference type="ARBA" id="ARBA00023163"/>
    </source>
</evidence>
<dbReference type="InterPro" id="IPR014284">
    <property type="entry name" value="RNA_pol_sigma-70_dom"/>
</dbReference>
<feature type="domain" description="RNA polymerase sigma-70 region 2" evidence="6">
    <location>
        <begin position="10"/>
        <end position="76"/>
    </location>
</feature>
<dbReference type="RefSeq" id="WP_074885076.1">
    <property type="nucleotide sequence ID" value="NZ_FOXO01000005.1"/>
</dbReference>
<accession>A0A1I5S2P2</accession>
<dbReference type="Gene3D" id="1.10.1740.10">
    <property type="match status" value="1"/>
</dbReference>
<dbReference type="OrthoDB" id="9784984at2"/>
<dbReference type="EMBL" id="FOXO01000005">
    <property type="protein sequence ID" value="SFP65042.1"/>
    <property type="molecule type" value="Genomic_DNA"/>
</dbReference>
<dbReference type="SUPFAM" id="SSF88946">
    <property type="entry name" value="Sigma2 domain of RNA polymerase sigma factors"/>
    <property type="match status" value="1"/>
</dbReference>
<keyword evidence="4" id="KW-0238">DNA-binding</keyword>
<keyword evidence="3" id="KW-0731">Sigma factor</keyword>
<dbReference type="InterPro" id="IPR007630">
    <property type="entry name" value="RNA_pol_sigma70_r4"/>
</dbReference>
<dbReference type="Gene3D" id="1.10.10.10">
    <property type="entry name" value="Winged helix-like DNA-binding domain superfamily/Winged helix DNA-binding domain"/>
    <property type="match status" value="1"/>
</dbReference>
<dbReference type="Pfam" id="PF04542">
    <property type="entry name" value="Sigma70_r2"/>
    <property type="match status" value="1"/>
</dbReference>
<proteinExistence type="inferred from homology"/>
<dbReference type="GO" id="GO:0003677">
    <property type="term" value="F:DNA binding"/>
    <property type="evidence" value="ECO:0007669"/>
    <property type="project" value="UniProtKB-KW"/>
</dbReference>
<evidence type="ECO:0000313" key="9">
    <source>
        <dbReference type="Proteomes" id="UP000182624"/>
    </source>
</evidence>
<sequence length="161" mass="18569">MGGIPSKEQIYTDYKDKVFAYIRNHVNSHEDAEDLCADVFVKVYDKLDTFDESKARISTWIYSITSNTVIDFYRTNHIHSEIPEDLSDTKSSIEEDVLTQESLSELATALLKLSEEQRDIIVLRYYKGLTLQEVSKKMNLSYGITKLRHREALGKLQDILA</sequence>
<keyword evidence="2" id="KW-0805">Transcription regulation</keyword>
<evidence type="ECO:0000256" key="4">
    <source>
        <dbReference type="ARBA" id="ARBA00023125"/>
    </source>
</evidence>
<dbReference type="InterPro" id="IPR013324">
    <property type="entry name" value="RNA_pol_sigma_r3/r4-like"/>
</dbReference>
<keyword evidence="9" id="KW-1185">Reference proteome</keyword>
<evidence type="ECO:0000256" key="3">
    <source>
        <dbReference type="ARBA" id="ARBA00023082"/>
    </source>
</evidence>
<dbReference type="InterPro" id="IPR039425">
    <property type="entry name" value="RNA_pol_sigma-70-like"/>
</dbReference>
<protein>
    <submittedName>
        <fullName evidence="8">RNA polymerase sigma-70 factor, ECF subfamily</fullName>
    </submittedName>
</protein>
<evidence type="ECO:0000256" key="1">
    <source>
        <dbReference type="ARBA" id="ARBA00010641"/>
    </source>
</evidence>
<dbReference type="CDD" id="cd06171">
    <property type="entry name" value="Sigma70_r4"/>
    <property type="match status" value="1"/>
</dbReference>
<dbReference type="Pfam" id="PF04545">
    <property type="entry name" value="Sigma70_r4"/>
    <property type="match status" value="1"/>
</dbReference>
<dbReference type="SUPFAM" id="SSF88659">
    <property type="entry name" value="Sigma3 and sigma4 domains of RNA polymerase sigma factors"/>
    <property type="match status" value="1"/>
</dbReference>
<dbReference type="InterPro" id="IPR007627">
    <property type="entry name" value="RNA_pol_sigma70_r2"/>
</dbReference>
<dbReference type="NCBIfam" id="TIGR02937">
    <property type="entry name" value="sigma70-ECF"/>
    <property type="match status" value="1"/>
</dbReference>
<feature type="domain" description="RNA polymerase sigma-70 region 4" evidence="7">
    <location>
        <begin position="109"/>
        <end position="157"/>
    </location>
</feature>
<organism evidence="8 9">
    <name type="scientific">Butyrivibrio proteoclasticus</name>
    <dbReference type="NCBI Taxonomy" id="43305"/>
    <lineage>
        <taxon>Bacteria</taxon>
        <taxon>Bacillati</taxon>
        <taxon>Bacillota</taxon>
        <taxon>Clostridia</taxon>
        <taxon>Lachnospirales</taxon>
        <taxon>Lachnospiraceae</taxon>
        <taxon>Butyrivibrio</taxon>
    </lineage>
</organism>
<evidence type="ECO:0000259" key="6">
    <source>
        <dbReference type="Pfam" id="PF04542"/>
    </source>
</evidence>
<dbReference type="PANTHER" id="PTHR43133:SF62">
    <property type="entry name" value="RNA POLYMERASE SIGMA FACTOR SIGZ"/>
    <property type="match status" value="1"/>
</dbReference>
<evidence type="ECO:0000256" key="2">
    <source>
        <dbReference type="ARBA" id="ARBA00023015"/>
    </source>
</evidence>